<reference evidence="2" key="2">
    <citation type="submission" date="2021-05" db="UniProtKB">
        <authorList>
            <consortium name="EnsemblPlants"/>
        </authorList>
    </citation>
    <scope>IDENTIFICATION</scope>
    <source>
        <strain evidence="2">subsp. malaccensis</strain>
    </source>
</reference>
<reference evidence="1" key="1">
    <citation type="submission" date="2021-03" db="EMBL/GenBank/DDBJ databases">
        <authorList>
            <consortium name="Genoscope - CEA"/>
            <person name="William W."/>
        </authorList>
    </citation>
    <scope>NUCLEOTIDE SEQUENCE</scope>
    <source>
        <strain evidence="1">Doubled-haploid Pahang</strain>
    </source>
</reference>
<dbReference type="EMBL" id="HG996475">
    <property type="protein sequence ID" value="CAG1864455.1"/>
    <property type="molecule type" value="Genomic_DNA"/>
</dbReference>
<gene>
    <name evidence="1" type="ORF">GSMUA_11730.1</name>
</gene>
<sequence length="44" mass="5188">MCNVFYQYNKRSFWTSPRVSFFHPPLQKGDLDPGALREFLSGCF</sequence>
<dbReference type="EnsemblPlants" id="Ma11_t13190.1">
    <property type="protein sequence ID" value="Ma11_p13190.1"/>
    <property type="gene ID" value="Ma11_g13190"/>
</dbReference>
<keyword evidence="3" id="KW-1185">Reference proteome</keyword>
<name>A0A804L7C9_MUSAM</name>
<dbReference type="Proteomes" id="UP000012960">
    <property type="component" value="Unplaced"/>
</dbReference>
<evidence type="ECO:0000313" key="3">
    <source>
        <dbReference type="Proteomes" id="UP000012960"/>
    </source>
</evidence>
<dbReference type="InParanoid" id="A0A804L7C9"/>
<protein>
    <submittedName>
        <fullName evidence="1">(wild Malaysian banana) hypothetical protein</fullName>
    </submittedName>
</protein>
<dbReference type="AlphaFoldDB" id="A0A804L7C9"/>
<proteinExistence type="predicted"/>
<evidence type="ECO:0000313" key="1">
    <source>
        <dbReference type="EMBL" id="CAG1864455.1"/>
    </source>
</evidence>
<organism evidence="2 3">
    <name type="scientific">Musa acuminata subsp. malaccensis</name>
    <name type="common">Wild banana</name>
    <name type="synonym">Musa malaccensis</name>
    <dbReference type="NCBI Taxonomy" id="214687"/>
    <lineage>
        <taxon>Eukaryota</taxon>
        <taxon>Viridiplantae</taxon>
        <taxon>Streptophyta</taxon>
        <taxon>Embryophyta</taxon>
        <taxon>Tracheophyta</taxon>
        <taxon>Spermatophyta</taxon>
        <taxon>Magnoliopsida</taxon>
        <taxon>Liliopsida</taxon>
        <taxon>Zingiberales</taxon>
        <taxon>Musaceae</taxon>
        <taxon>Musa</taxon>
    </lineage>
</organism>
<evidence type="ECO:0000313" key="2">
    <source>
        <dbReference type="EnsemblPlants" id="Ma11_p13190.1"/>
    </source>
</evidence>
<accession>A0A804L7C9</accession>
<dbReference type="Gramene" id="Ma11_t13190.1">
    <property type="protein sequence ID" value="Ma11_p13190.1"/>
    <property type="gene ID" value="Ma11_g13190"/>
</dbReference>